<organism evidence="2 3">
    <name type="scientific">Polyangium fumosum</name>
    <dbReference type="NCBI Taxonomy" id="889272"/>
    <lineage>
        <taxon>Bacteria</taxon>
        <taxon>Pseudomonadati</taxon>
        <taxon>Myxococcota</taxon>
        <taxon>Polyangia</taxon>
        <taxon>Polyangiales</taxon>
        <taxon>Polyangiaceae</taxon>
        <taxon>Polyangium</taxon>
    </lineage>
</organism>
<evidence type="ECO:0000313" key="2">
    <source>
        <dbReference type="EMBL" id="TKD01663.1"/>
    </source>
</evidence>
<protein>
    <recommendedName>
        <fullName evidence="4">SH3 domain-containing protein</fullName>
    </recommendedName>
</protein>
<evidence type="ECO:0008006" key="4">
    <source>
        <dbReference type="Google" id="ProtNLM"/>
    </source>
</evidence>
<gene>
    <name evidence="2" type="ORF">E8A74_30415</name>
</gene>
<sequence>MTTSSAPPPPSPEGRAPEEQGPAPRPGRWIDTLTTLLLVATACFVTVSAAPALLRAAGVAPFGPSGTFRSPLRGPGEPHPIGAGLAEDDEDDDHGSEPLLSPRFDPLRDTPRASGSSADTAEPDEGAPRGRMRPAIVRRKATLRLSASEEADPTGEVNVGDSVFVVREQGEWVLVLQTGAEGVLMGWTQRSQLAIR</sequence>
<comment type="caution">
    <text evidence="2">The sequence shown here is derived from an EMBL/GenBank/DDBJ whole genome shotgun (WGS) entry which is preliminary data.</text>
</comment>
<evidence type="ECO:0000313" key="3">
    <source>
        <dbReference type="Proteomes" id="UP000309215"/>
    </source>
</evidence>
<reference evidence="2 3" key="1">
    <citation type="submission" date="2019-04" db="EMBL/GenBank/DDBJ databases">
        <authorList>
            <person name="Li Y."/>
            <person name="Wang J."/>
        </authorList>
    </citation>
    <scope>NUCLEOTIDE SEQUENCE [LARGE SCALE GENOMIC DNA]</scope>
    <source>
        <strain evidence="2 3">DSM 14668</strain>
    </source>
</reference>
<name>A0A4V5PM22_9BACT</name>
<dbReference type="EMBL" id="SSMQ01000038">
    <property type="protein sequence ID" value="TKD01663.1"/>
    <property type="molecule type" value="Genomic_DNA"/>
</dbReference>
<evidence type="ECO:0000256" key="1">
    <source>
        <dbReference type="SAM" id="MobiDB-lite"/>
    </source>
</evidence>
<dbReference type="Proteomes" id="UP000309215">
    <property type="component" value="Unassembled WGS sequence"/>
</dbReference>
<feature type="region of interest" description="Disordered" evidence="1">
    <location>
        <begin position="68"/>
        <end position="136"/>
    </location>
</feature>
<feature type="region of interest" description="Disordered" evidence="1">
    <location>
        <begin position="1"/>
        <end position="28"/>
    </location>
</feature>
<dbReference type="RefSeq" id="WP_136932613.1">
    <property type="nucleotide sequence ID" value="NZ_SSMQ01000038.1"/>
</dbReference>
<dbReference type="OrthoDB" id="5526741at2"/>
<feature type="compositionally biased region" description="Pro residues" evidence="1">
    <location>
        <begin position="1"/>
        <end position="12"/>
    </location>
</feature>
<accession>A0A4V5PM22</accession>
<dbReference type="AlphaFoldDB" id="A0A4V5PM22"/>
<proteinExistence type="predicted"/>
<keyword evidence="3" id="KW-1185">Reference proteome</keyword>